<keyword evidence="1" id="KW-0934">Plastid</keyword>
<organism evidence="1">
    <name type="scientific">Bougainvillea spectabilis</name>
    <dbReference type="NCBI Taxonomy" id="146096"/>
    <lineage>
        <taxon>Eukaryota</taxon>
        <taxon>Viridiplantae</taxon>
        <taxon>Streptophyta</taxon>
        <taxon>Embryophyta</taxon>
        <taxon>Tracheophyta</taxon>
        <taxon>Spermatophyta</taxon>
        <taxon>Magnoliopsida</taxon>
        <taxon>eudicotyledons</taxon>
        <taxon>Gunneridae</taxon>
        <taxon>Pentapetalae</taxon>
        <taxon>Caryophyllales</taxon>
        <taxon>Nyctaginaceae</taxon>
        <taxon>Bougainvillea</taxon>
    </lineage>
</organism>
<dbReference type="EMBL" id="MW167297">
    <property type="protein sequence ID" value="QPP04955.1"/>
    <property type="molecule type" value="Genomic_DNA"/>
</dbReference>
<protein>
    <submittedName>
        <fullName evidence="1">Envelope membrane protein</fullName>
    </submittedName>
</protein>
<keyword evidence="1" id="KW-0150">Chloroplast</keyword>
<geneLocation type="chloroplast" evidence="1"/>
<dbReference type="AlphaFoldDB" id="A0A7T1T225"/>
<accession>A0A7T1T225</accession>
<proteinExistence type="predicted"/>
<reference evidence="1" key="1">
    <citation type="submission" date="2020-10" db="EMBL/GenBank/DDBJ databases">
        <authorList>
            <person name="Yuan F."/>
        </authorList>
    </citation>
    <scope>NUCLEOTIDE SEQUENCE</scope>
</reference>
<name>A0A7T1T225_9CARY</name>
<gene>
    <name evidence="1" type="primary">cemA</name>
</gene>
<sequence>MDSILSKRTHFDRNKVLDRIESTNAMGSLIIYR</sequence>
<evidence type="ECO:0000313" key="1">
    <source>
        <dbReference type="EMBL" id="QPP04955.1"/>
    </source>
</evidence>